<feature type="transmembrane region" description="Helical" evidence="2">
    <location>
        <begin position="12"/>
        <end position="38"/>
    </location>
</feature>
<feature type="region of interest" description="Disordered" evidence="1">
    <location>
        <begin position="670"/>
        <end position="693"/>
    </location>
</feature>
<feature type="transmembrane region" description="Helical" evidence="2">
    <location>
        <begin position="76"/>
        <end position="95"/>
    </location>
</feature>
<feature type="transmembrane region" description="Helical" evidence="2">
    <location>
        <begin position="300"/>
        <end position="322"/>
    </location>
</feature>
<organism evidence="5 6">
    <name type="scientific">Paraburkholderia solisilvae</name>
    <dbReference type="NCBI Taxonomy" id="624376"/>
    <lineage>
        <taxon>Bacteria</taxon>
        <taxon>Pseudomonadati</taxon>
        <taxon>Pseudomonadota</taxon>
        <taxon>Betaproteobacteria</taxon>
        <taxon>Burkholderiales</taxon>
        <taxon>Burkholderiaceae</taxon>
        <taxon>Paraburkholderia</taxon>
    </lineage>
</organism>
<dbReference type="InterPro" id="IPR043968">
    <property type="entry name" value="SGNH"/>
</dbReference>
<keyword evidence="6" id="KW-1185">Reference proteome</keyword>
<feature type="domain" description="SGNH" evidence="4">
    <location>
        <begin position="429"/>
        <end position="661"/>
    </location>
</feature>
<accession>A0A6J5E0A8</accession>
<feature type="transmembrane region" description="Helical" evidence="2">
    <location>
        <begin position="166"/>
        <end position="183"/>
    </location>
</feature>
<proteinExistence type="predicted"/>
<dbReference type="Pfam" id="PF01757">
    <property type="entry name" value="Acyl_transf_3"/>
    <property type="match status" value="1"/>
</dbReference>
<dbReference type="AlphaFoldDB" id="A0A6J5E0A8"/>
<evidence type="ECO:0000259" key="3">
    <source>
        <dbReference type="Pfam" id="PF01757"/>
    </source>
</evidence>
<dbReference type="Proteomes" id="UP000494329">
    <property type="component" value="Unassembled WGS sequence"/>
</dbReference>
<evidence type="ECO:0000256" key="1">
    <source>
        <dbReference type="SAM" id="MobiDB-lite"/>
    </source>
</evidence>
<dbReference type="GO" id="GO:0009103">
    <property type="term" value="P:lipopolysaccharide biosynthetic process"/>
    <property type="evidence" value="ECO:0007669"/>
    <property type="project" value="TreeGrafter"/>
</dbReference>
<dbReference type="PANTHER" id="PTHR23028">
    <property type="entry name" value="ACETYLTRANSFERASE"/>
    <property type="match status" value="1"/>
</dbReference>
<feature type="transmembrane region" description="Helical" evidence="2">
    <location>
        <begin position="334"/>
        <end position="351"/>
    </location>
</feature>
<dbReference type="InterPro" id="IPR002656">
    <property type="entry name" value="Acyl_transf_3_dom"/>
</dbReference>
<feature type="transmembrane region" description="Helical" evidence="2">
    <location>
        <begin position="211"/>
        <end position="231"/>
    </location>
</feature>
<feature type="transmembrane region" description="Helical" evidence="2">
    <location>
        <begin position="243"/>
        <end position="259"/>
    </location>
</feature>
<dbReference type="PANTHER" id="PTHR23028:SF53">
    <property type="entry name" value="ACYL_TRANSF_3 DOMAIN-CONTAINING PROTEIN"/>
    <property type="match status" value="1"/>
</dbReference>
<keyword evidence="2" id="KW-0472">Membrane</keyword>
<protein>
    <recommendedName>
        <fullName evidence="7">O-acetyltransferase OatA</fullName>
    </recommendedName>
</protein>
<feature type="transmembrane region" description="Helical" evidence="2">
    <location>
        <begin position="363"/>
        <end position="388"/>
    </location>
</feature>
<keyword evidence="2" id="KW-1133">Transmembrane helix</keyword>
<feature type="domain" description="Acyltransferase 3" evidence="3">
    <location>
        <begin position="8"/>
        <end position="349"/>
    </location>
</feature>
<dbReference type="Pfam" id="PF19040">
    <property type="entry name" value="SGNH"/>
    <property type="match status" value="1"/>
</dbReference>
<evidence type="ECO:0008006" key="7">
    <source>
        <dbReference type="Google" id="ProtNLM"/>
    </source>
</evidence>
<dbReference type="SUPFAM" id="SSF52266">
    <property type="entry name" value="SGNH hydrolase"/>
    <property type="match status" value="1"/>
</dbReference>
<feature type="transmembrane region" description="Helical" evidence="2">
    <location>
        <begin position="107"/>
        <end position="126"/>
    </location>
</feature>
<reference evidence="5 6" key="1">
    <citation type="submission" date="2020-04" db="EMBL/GenBank/DDBJ databases">
        <authorList>
            <person name="De Canck E."/>
        </authorList>
    </citation>
    <scope>NUCLEOTIDE SEQUENCE [LARGE SCALE GENOMIC DNA]</scope>
    <source>
        <strain evidence="5 6">LMG 29739</strain>
    </source>
</reference>
<feature type="transmembrane region" description="Helical" evidence="2">
    <location>
        <begin position="271"/>
        <end position="293"/>
    </location>
</feature>
<dbReference type="InterPro" id="IPR050879">
    <property type="entry name" value="Acyltransferase_3"/>
</dbReference>
<dbReference type="GO" id="GO:0016020">
    <property type="term" value="C:membrane"/>
    <property type="evidence" value="ECO:0007669"/>
    <property type="project" value="TreeGrafter"/>
</dbReference>
<evidence type="ECO:0000256" key="2">
    <source>
        <dbReference type="SAM" id="Phobius"/>
    </source>
</evidence>
<keyword evidence="2" id="KW-0812">Transmembrane</keyword>
<feature type="transmembrane region" description="Helical" evidence="2">
    <location>
        <begin position="138"/>
        <end position="159"/>
    </location>
</feature>
<dbReference type="EMBL" id="CADIKF010000024">
    <property type="protein sequence ID" value="CAB3759870.1"/>
    <property type="molecule type" value="Genomic_DNA"/>
</dbReference>
<name>A0A6J5E0A8_9BURK</name>
<evidence type="ECO:0000313" key="6">
    <source>
        <dbReference type="Proteomes" id="UP000494329"/>
    </source>
</evidence>
<evidence type="ECO:0000313" key="5">
    <source>
        <dbReference type="EMBL" id="CAB3759870.1"/>
    </source>
</evidence>
<sequence>MEKSKYISGVDGLRAIAVLTVVLFHAGFSAFAGGFIGVDVFFVISGFLITRLVADEVGSTGRFDFGNFYVRRARRLFPALFATFVACLVITFFLFTPEHFQRFGGELLFASISLANIFFWSEAGYFDASSDFKPLLHTWSLSVEEQFYLIWPAFLLLLLRKTGKRSIWICLAGVAALSLYANWKFQNGFDSALVSRNPWLATHLSNGESTIFFLTPFRIFEFVIGAALVWLRPRFNVDRLTRELVMAVGLILIAYPVFRFDQYTVFPTYNALMPCIGAAMVILATDAPVLGMVVRNRASVGLGLVSYSVYLVHWPILVFFKYWQMTPINTVERIALVIVSLLAGLLLYRFVETPLRSPTTIRLSRAGVGFACSSLLFALAAVASTVWASDGFPWRSPPLPSALERQIAQSQNKYGGDGFPEPTAWINKNSLGRADVVVIGDSHAGQYKTGLKQLIGDPYGKSVFFSTSSCLIMPGLTRFTPETNWDRWCTEAMNNALSVLKRSPDATVILAEAWSFQIVRAATLDGHKRLYDGYDFDAAIGKMSPYLDAFRKAIGNHPILIVGEVPGAGVEDAIGCFRRPKYLHPGCDRILSTSEQDNPAQRVNRFLQQYASQHEGVSFASPFTALCDGTRCRTFQGGKVIYSDQFHLSKFGSELVVDSFESQLLNVSLPNSSRAGTPQSDSSTRHTLSVSAP</sequence>
<evidence type="ECO:0000259" key="4">
    <source>
        <dbReference type="Pfam" id="PF19040"/>
    </source>
</evidence>
<gene>
    <name evidence="5" type="ORF">LMG29739_03264</name>
</gene>
<dbReference type="GO" id="GO:0016747">
    <property type="term" value="F:acyltransferase activity, transferring groups other than amino-acyl groups"/>
    <property type="evidence" value="ECO:0007669"/>
    <property type="project" value="InterPro"/>
</dbReference>